<proteinExistence type="predicted"/>
<organism evidence="1">
    <name type="scientific">uncultured Cytophagales bacterium</name>
    <dbReference type="NCBI Taxonomy" id="158755"/>
    <lineage>
        <taxon>Bacteria</taxon>
        <taxon>Pseudomonadati</taxon>
        <taxon>Bacteroidota</taxon>
        <taxon>Sphingobacteriia</taxon>
        <taxon>Sphingobacteriales</taxon>
        <taxon>environmental samples</taxon>
    </lineage>
</organism>
<protein>
    <submittedName>
        <fullName evidence="1">Uncharacterized protein</fullName>
    </submittedName>
</protein>
<name>A0A6J4KL28_9SPHI</name>
<evidence type="ECO:0000313" key="1">
    <source>
        <dbReference type="EMBL" id="CAA9307862.1"/>
    </source>
</evidence>
<dbReference type="EMBL" id="CADCTQ010000490">
    <property type="protein sequence ID" value="CAA9307862.1"/>
    <property type="molecule type" value="Genomic_DNA"/>
</dbReference>
<sequence>MERFTNNLWLLYERARHELFPAPGILQADLWVRFGVLPSFQSWFTIAVLREPHGGLTLLRREWDCGYDFRRYHLKIYNLDRLRITQTHRRLGYSESRKLTGIISRIELTPLPDSMRETGIVIDGVDYKLELRGLGKEFEWKLFNERTKAIEPLTDYLLTEES</sequence>
<gene>
    <name evidence="1" type="ORF">AVDCRST_MAG56-5944</name>
</gene>
<reference evidence="1" key="1">
    <citation type="submission" date="2020-02" db="EMBL/GenBank/DDBJ databases">
        <authorList>
            <person name="Meier V. D."/>
        </authorList>
    </citation>
    <scope>NUCLEOTIDE SEQUENCE</scope>
    <source>
        <strain evidence="1">AVDCRST_MAG56</strain>
    </source>
</reference>
<dbReference type="AlphaFoldDB" id="A0A6J4KL28"/>
<accession>A0A6J4KL28</accession>